<gene>
    <name evidence="6" type="ORF">GCM10009836_24410</name>
</gene>
<dbReference type="PANTHER" id="PTHR30055:SF234">
    <property type="entry name" value="HTH-TYPE TRANSCRIPTIONAL REGULATOR BETI"/>
    <property type="match status" value="1"/>
</dbReference>
<dbReference type="RefSeq" id="WP_344415623.1">
    <property type="nucleotide sequence ID" value="NZ_BAAAQK010000005.1"/>
</dbReference>
<dbReference type="PANTHER" id="PTHR30055">
    <property type="entry name" value="HTH-TYPE TRANSCRIPTIONAL REGULATOR RUTR"/>
    <property type="match status" value="1"/>
</dbReference>
<proteinExistence type="predicted"/>
<reference evidence="6 7" key="1">
    <citation type="journal article" date="2019" name="Int. J. Syst. Evol. Microbiol.">
        <title>The Global Catalogue of Microorganisms (GCM) 10K type strain sequencing project: providing services to taxonomists for standard genome sequencing and annotation.</title>
        <authorList>
            <consortium name="The Broad Institute Genomics Platform"/>
            <consortium name="The Broad Institute Genome Sequencing Center for Infectious Disease"/>
            <person name="Wu L."/>
            <person name="Ma J."/>
        </authorList>
    </citation>
    <scope>NUCLEOTIDE SEQUENCE [LARGE SCALE GENOMIC DNA]</scope>
    <source>
        <strain evidence="6 7">JCM 16009</strain>
    </source>
</reference>
<keyword evidence="2 4" id="KW-0238">DNA-binding</keyword>
<name>A0ABN2MZR7_9PSEU</name>
<dbReference type="InterPro" id="IPR050109">
    <property type="entry name" value="HTH-type_TetR-like_transc_reg"/>
</dbReference>
<sequence>MTLPGTDVEQDAAEAQLGERAIRTRDSIVDAARTLFLTKGYAGTRIADITDACNISRAGFYTYFKDKLEVFYLLGRTAYRENLAIFSAWEEMSRPCTRADVDSWVLRYFAFLDLHGAFVLSANTTPDSDEVRADSTRMTVRCCFLLGVGLRARQNVPTETPEALGMAFKSLLDRTWHQLRVEPLPMEDDEVRGAVIDILLATLDN</sequence>
<feature type="DNA-binding region" description="H-T-H motif" evidence="4">
    <location>
        <begin position="45"/>
        <end position="64"/>
    </location>
</feature>
<dbReference type="EMBL" id="BAAAQK010000005">
    <property type="protein sequence ID" value="GAA1844128.1"/>
    <property type="molecule type" value="Genomic_DNA"/>
</dbReference>
<accession>A0ABN2MZR7</accession>
<dbReference type="Gene3D" id="1.10.357.10">
    <property type="entry name" value="Tetracycline Repressor, domain 2"/>
    <property type="match status" value="1"/>
</dbReference>
<evidence type="ECO:0000313" key="7">
    <source>
        <dbReference type="Proteomes" id="UP001500449"/>
    </source>
</evidence>
<evidence type="ECO:0000256" key="4">
    <source>
        <dbReference type="PROSITE-ProRule" id="PRU00335"/>
    </source>
</evidence>
<evidence type="ECO:0000313" key="6">
    <source>
        <dbReference type="EMBL" id="GAA1844128.1"/>
    </source>
</evidence>
<protein>
    <recommendedName>
        <fullName evidence="5">HTH tetR-type domain-containing protein</fullName>
    </recommendedName>
</protein>
<keyword evidence="3" id="KW-0804">Transcription</keyword>
<dbReference type="Proteomes" id="UP001500449">
    <property type="component" value="Unassembled WGS sequence"/>
</dbReference>
<dbReference type="Pfam" id="PF00440">
    <property type="entry name" value="TetR_N"/>
    <property type="match status" value="1"/>
</dbReference>
<keyword evidence="7" id="KW-1185">Reference proteome</keyword>
<evidence type="ECO:0000256" key="3">
    <source>
        <dbReference type="ARBA" id="ARBA00023163"/>
    </source>
</evidence>
<dbReference type="SUPFAM" id="SSF46689">
    <property type="entry name" value="Homeodomain-like"/>
    <property type="match status" value="1"/>
</dbReference>
<feature type="domain" description="HTH tetR-type" evidence="5">
    <location>
        <begin position="22"/>
        <end position="82"/>
    </location>
</feature>
<organism evidence="6 7">
    <name type="scientific">Pseudonocardia ailaonensis</name>
    <dbReference type="NCBI Taxonomy" id="367279"/>
    <lineage>
        <taxon>Bacteria</taxon>
        <taxon>Bacillati</taxon>
        <taxon>Actinomycetota</taxon>
        <taxon>Actinomycetes</taxon>
        <taxon>Pseudonocardiales</taxon>
        <taxon>Pseudonocardiaceae</taxon>
        <taxon>Pseudonocardia</taxon>
    </lineage>
</organism>
<evidence type="ECO:0000256" key="1">
    <source>
        <dbReference type="ARBA" id="ARBA00023015"/>
    </source>
</evidence>
<evidence type="ECO:0000256" key="2">
    <source>
        <dbReference type="ARBA" id="ARBA00023125"/>
    </source>
</evidence>
<keyword evidence="1" id="KW-0805">Transcription regulation</keyword>
<dbReference type="PRINTS" id="PR00455">
    <property type="entry name" value="HTHTETR"/>
</dbReference>
<dbReference type="InterPro" id="IPR009057">
    <property type="entry name" value="Homeodomain-like_sf"/>
</dbReference>
<dbReference type="InterPro" id="IPR001647">
    <property type="entry name" value="HTH_TetR"/>
</dbReference>
<dbReference type="PROSITE" id="PS50977">
    <property type="entry name" value="HTH_TETR_2"/>
    <property type="match status" value="1"/>
</dbReference>
<comment type="caution">
    <text evidence="6">The sequence shown here is derived from an EMBL/GenBank/DDBJ whole genome shotgun (WGS) entry which is preliminary data.</text>
</comment>
<evidence type="ECO:0000259" key="5">
    <source>
        <dbReference type="PROSITE" id="PS50977"/>
    </source>
</evidence>